<gene>
    <name evidence="2" type="ORF">MUN82_03845</name>
</gene>
<keyword evidence="1" id="KW-0812">Transmembrane</keyword>
<sequence length="69" mass="7851">METYWYQLQGRPGDKGLFWGLNFILLLAIIFILTGETENAPWVAAAAAVVQGFNVGVTYFSKEQRRKRV</sequence>
<accession>A0A8T9SXX1</accession>
<dbReference type="KEGG" id="haei:MUN82_03845"/>
<feature type="transmembrane region" description="Helical" evidence="1">
    <location>
        <begin position="16"/>
        <end position="34"/>
    </location>
</feature>
<keyword evidence="1" id="KW-1133">Transmembrane helix</keyword>
<evidence type="ECO:0000313" key="2">
    <source>
        <dbReference type="EMBL" id="UOR06231.1"/>
    </source>
</evidence>
<organism evidence="2 3">
    <name type="scientific">Hymenobacter aerilatus</name>
    <dbReference type="NCBI Taxonomy" id="2932251"/>
    <lineage>
        <taxon>Bacteria</taxon>
        <taxon>Pseudomonadati</taxon>
        <taxon>Bacteroidota</taxon>
        <taxon>Cytophagia</taxon>
        <taxon>Cytophagales</taxon>
        <taxon>Hymenobacteraceae</taxon>
        <taxon>Hymenobacter</taxon>
    </lineage>
</organism>
<proteinExistence type="predicted"/>
<evidence type="ECO:0000313" key="3">
    <source>
        <dbReference type="Proteomes" id="UP000829925"/>
    </source>
</evidence>
<dbReference type="EMBL" id="CP095053">
    <property type="protein sequence ID" value="UOR06231.1"/>
    <property type="molecule type" value="Genomic_DNA"/>
</dbReference>
<keyword evidence="3" id="KW-1185">Reference proteome</keyword>
<dbReference type="AlphaFoldDB" id="A0A8T9SXX1"/>
<dbReference type="Proteomes" id="UP000829925">
    <property type="component" value="Chromosome"/>
</dbReference>
<dbReference type="RefSeq" id="WP_245095141.1">
    <property type="nucleotide sequence ID" value="NZ_CP095053.1"/>
</dbReference>
<keyword evidence="1" id="KW-0472">Membrane</keyword>
<protein>
    <submittedName>
        <fullName evidence="2">Uncharacterized protein</fullName>
    </submittedName>
</protein>
<evidence type="ECO:0000256" key="1">
    <source>
        <dbReference type="SAM" id="Phobius"/>
    </source>
</evidence>
<feature type="transmembrane region" description="Helical" evidence="1">
    <location>
        <begin position="40"/>
        <end position="60"/>
    </location>
</feature>
<reference evidence="2 3" key="1">
    <citation type="submission" date="2022-04" db="EMBL/GenBank/DDBJ databases">
        <title>Hymenobacter sp. isolated from the air.</title>
        <authorList>
            <person name="Won M."/>
            <person name="Lee C.-M."/>
            <person name="Woen H.-Y."/>
            <person name="Kwon S.-W."/>
        </authorList>
    </citation>
    <scope>NUCLEOTIDE SEQUENCE [LARGE SCALE GENOMIC DNA]</scope>
    <source>
        <strain evidence="3">5413 J-13</strain>
    </source>
</reference>
<name>A0A8T9SXX1_9BACT</name>